<reference evidence="2" key="1">
    <citation type="submission" date="2022-11" db="UniProtKB">
        <authorList>
            <consortium name="WormBaseParasite"/>
        </authorList>
    </citation>
    <scope>IDENTIFICATION</scope>
</reference>
<proteinExistence type="predicted"/>
<dbReference type="WBParaSite" id="ES5_v2.g12453.t1">
    <property type="protein sequence ID" value="ES5_v2.g12453.t1"/>
    <property type="gene ID" value="ES5_v2.g12453"/>
</dbReference>
<dbReference type="Proteomes" id="UP000887579">
    <property type="component" value="Unplaced"/>
</dbReference>
<organism evidence="1 2">
    <name type="scientific">Panagrolaimus sp. ES5</name>
    <dbReference type="NCBI Taxonomy" id="591445"/>
    <lineage>
        <taxon>Eukaryota</taxon>
        <taxon>Metazoa</taxon>
        <taxon>Ecdysozoa</taxon>
        <taxon>Nematoda</taxon>
        <taxon>Chromadorea</taxon>
        <taxon>Rhabditida</taxon>
        <taxon>Tylenchina</taxon>
        <taxon>Panagrolaimomorpha</taxon>
        <taxon>Panagrolaimoidea</taxon>
        <taxon>Panagrolaimidae</taxon>
        <taxon>Panagrolaimus</taxon>
    </lineage>
</organism>
<protein>
    <submittedName>
        <fullName evidence="2">Small integral membrane protein 14</fullName>
    </submittedName>
</protein>
<evidence type="ECO:0000313" key="1">
    <source>
        <dbReference type="Proteomes" id="UP000887579"/>
    </source>
</evidence>
<accession>A0AC34F5R5</accession>
<sequence length="104" mass="11593">MSYYDDPCECISSHEAMMQRLLDILRQTQDECSDGDCTTEMNASSTNTFTIGFITLLLSAFAMLMFYTRPNSLRPSSKIADDKKSGAQNNNNFGDRHQPPPSVG</sequence>
<name>A0AC34F5R5_9BILA</name>
<evidence type="ECO:0000313" key="2">
    <source>
        <dbReference type="WBParaSite" id="ES5_v2.g12453.t1"/>
    </source>
</evidence>